<accession>A0A7W7HW45</accession>
<proteinExistence type="predicted"/>
<dbReference type="SUPFAM" id="SSF52540">
    <property type="entry name" value="P-loop containing nucleoside triphosphate hydrolases"/>
    <property type="match status" value="1"/>
</dbReference>
<dbReference type="RefSeq" id="WP_184992525.1">
    <property type="nucleotide sequence ID" value="NZ_BOMK01000002.1"/>
</dbReference>
<protein>
    <submittedName>
        <fullName evidence="2">Transcriptional regulator with XRE-family HTH domain</fullName>
    </submittedName>
</protein>
<gene>
    <name evidence="2" type="ORF">BJ971_002401</name>
</gene>
<dbReference type="Proteomes" id="UP000578112">
    <property type="component" value="Unassembled WGS sequence"/>
</dbReference>
<evidence type="ECO:0000259" key="1">
    <source>
        <dbReference type="PROSITE" id="PS50943"/>
    </source>
</evidence>
<dbReference type="PANTHER" id="PTHR47691">
    <property type="entry name" value="REGULATOR-RELATED"/>
    <property type="match status" value="1"/>
</dbReference>
<dbReference type="GO" id="GO:0003677">
    <property type="term" value="F:DNA binding"/>
    <property type="evidence" value="ECO:0007669"/>
    <property type="project" value="InterPro"/>
</dbReference>
<comment type="caution">
    <text evidence="2">The sequence shown here is derived from an EMBL/GenBank/DDBJ whole genome shotgun (WGS) entry which is preliminary data.</text>
</comment>
<dbReference type="PROSITE" id="PS50943">
    <property type="entry name" value="HTH_CROC1"/>
    <property type="match status" value="1"/>
</dbReference>
<dbReference type="Gene3D" id="1.10.260.40">
    <property type="entry name" value="lambda repressor-like DNA-binding domains"/>
    <property type="match status" value="1"/>
</dbReference>
<dbReference type="CDD" id="cd00093">
    <property type="entry name" value="HTH_XRE"/>
    <property type="match status" value="1"/>
</dbReference>
<keyword evidence="3" id="KW-1185">Reference proteome</keyword>
<dbReference type="SUPFAM" id="SSF47413">
    <property type="entry name" value="lambda repressor-like DNA-binding domains"/>
    <property type="match status" value="1"/>
</dbReference>
<reference evidence="2 3" key="1">
    <citation type="submission" date="2020-08" db="EMBL/GenBank/DDBJ databases">
        <title>Sequencing the genomes of 1000 actinobacteria strains.</title>
        <authorList>
            <person name="Klenk H.-P."/>
        </authorList>
    </citation>
    <scope>NUCLEOTIDE SEQUENCE [LARGE SCALE GENOMIC DNA]</scope>
    <source>
        <strain evidence="2 3">DSM 43149</strain>
    </source>
</reference>
<organism evidence="2 3">
    <name type="scientific">Actinoplanes digitatis</name>
    <dbReference type="NCBI Taxonomy" id="1868"/>
    <lineage>
        <taxon>Bacteria</taxon>
        <taxon>Bacillati</taxon>
        <taxon>Actinomycetota</taxon>
        <taxon>Actinomycetes</taxon>
        <taxon>Micromonosporales</taxon>
        <taxon>Micromonosporaceae</taxon>
        <taxon>Actinoplanes</taxon>
    </lineage>
</organism>
<dbReference type="InterPro" id="IPR027417">
    <property type="entry name" value="P-loop_NTPase"/>
</dbReference>
<name>A0A7W7HW45_9ACTN</name>
<dbReference type="InterPro" id="IPR001387">
    <property type="entry name" value="Cro/C1-type_HTH"/>
</dbReference>
<dbReference type="EMBL" id="JACHNH010000001">
    <property type="protein sequence ID" value="MBB4761845.1"/>
    <property type="molecule type" value="Genomic_DNA"/>
</dbReference>
<evidence type="ECO:0000313" key="3">
    <source>
        <dbReference type="Proteomes" id="UP000578112"/>
    </source>
</evidence>
<dbReference type="Gene3D" id="3.40.50.300">
    <property type="entry name" value="P-loop containing nucleotide triphosphate hydrolases"/>
    <property type="match status" value="1"/>
</dbReference>
<feature type="domain" description="HTH cro/C1-type" evidence="1">
    <location>
        <begin position="6"/>
        <end position="55"/>
    </location>
</feature>
<dbReference type="AlphaFoldDB" id="A0A7W7HW45"/>
<dbReference type="InterPro" id="IPR010982">
    <property type="entry name" value="Lambda_DNA-bd_dom_sf"/>
</dbReference>
<evidence type="ECO:0000313" key="2">
    <source>
        <dbReference type="EMBL" id="MBB4761845.1"/>
    </source>
</evidence>
<sequence>MISNRLLRLRLQRGLTQEELSELSGISVRTIRNLERGQIQAPRRSSIEMLLNALGPEPSAGPGRPALGVAVEWTRLAESGGLVWRGARPPRTSLIGRDTDAAELTSRVAVNRVVVVTGPGGVGKSRIALAVAGQLGHRFPDGVFVAELGRIPAERDRPLDSTMELLANTVGELLGADPEATGRHRLLVLDHAEHLPEATTRLVERLLGEDAELHIVITTRRPPRLPDACIWDIEPLPEPAAAELVIDRVRAGCPSLDLSGEAARVAQLCRYLDGLPRLIEFAAHRLRMVSLPTLLAGGQAVLLLGQDDFAGLPHQRTLAASLRWSLDLLDERHRAVLHRLARLPGPVAVEGEFGTVEAMGILADLVDSSLLLVDRSGPYRYWVPSHLRAFVAAGGLSEPDAAVRRAG</sequence>
<dbReference type="PANTHER" id="PTHR47691:SF3">
    <property type="entry name" value="HTH-TYPE TRANSCRIPTIONAL REGULATOR RV0890C-RELATED"/>
    <property type="match status" value="1"/>
</dbReference>
<dbReference type="Pfam" id="PF01381">
    <property type="entry name" value="HTH_3"/>
    <property type="match status" value="1"/>
</dbReference>
<dbReference type="SMART" id="SM00530">
    <property type="entry name" value="HTH_XRE"/>
    <property type="match status" value="1"/>
</dbReference>